<dbReference type="EMBL" id="KQ090281">
    <property type="protein sequence ID" value="KMS97947.1"/>
    <property type="molecule type" value="Genomic_DNA"/>
</dbReference>
<dbReference type="Proteomes" id="UP000035740">
    <property type="component" value="Unassembled WGS sequence"/>
</dbReference>
<keyword evidence="2" id="KW-1185">Reference proteome</keyword>
<accession>A0A0J8BDA9</accession>
<reference evidence="1 2" key="1">
    <citation type="journal article" date="2014" name="Nature">
        <title>The genome of the recently domesticated crop plant sugar beet (Beta vulgaris).</title>
        <authorList>
            <person name="Dohm J.C."/>
            <person name="Minoche A.E."/>
            <person name="Holtgrawe D."/>
            <person name="Capella-Gutierrez S."/>
            <person name="Zakrzewski F."/>
            <person name="Tafer H."/>
            <person name="Rupp O."/>
            <person name="Sorensen T.R."/>
            <person name="Stracke R."/>
            <person name="Reinhardt R."/>
            <person name="Goesmann A."/>
            <person name="Kraft T."/>
            <person name="Schulz B."/>
            <person name="Stadler P.F."/>
            <person name="Schmidt T."/>
            <person name="Gabaldon T."/>
            <person name="Lehrach H."/>
            <person name="Weisshaar B."/>
            <person name="Himmelbauer H."/>
        </authorList>
    </citation>
    <scope>NUCLEOTIDE SEQUENCE [LARGE SCALE GENOMIC DNA]</scope>
    <source>
        <tissue evidence="1">Taproot</tissue>
    </source>
</reference>
<organism evidence="1 2">
    <name type="scientific">Beta vulgaris subsp. vulgaris</name>
    <name type="common">Beet</name>
    <dbReference type="NCBI Taxonomy" id="3555"/>
    <lineage>
        <taxon>Eukaryota</taxon>
        <taxon>Viridiplantae</taxon>
        <taxon>Streptophyta</taxon>
        <taxon>Embryophyta</taxon>
        <taxon>Tracheophyta</taxon>
        <taxon>Spermatophyta</taxon>
        <taxon>Magnoliopsida</taxon>
        <taxon>eudicotyledons</taxon>
        <taxon>Gunneridae</taxon>
        <taxon>Pentapetalae</taxon>
        <taxon>Caryophyllales</taxon>
        <taxon>Chenopodiaceae</taxon>
        <taxon>Betoideae</taxon>
        <taxon>Beta</taxon>
    </lineage>
</organism>
<sequence>MKLNLEGRSSPSILQSLGDYWNPCTVPFLELLLSSEINNPIEMEMFLVLSAISSDMSHTASEFLGFPLVEKACTIFFHSNSFCPMFSSFREAMILRGVERKD</sequence>
<evidence type="ECO:0000313" key="2">
    <source>
        <dbReference type="Proteomes" id="UP000035740"/>
    </source>
</evidence>
<gene>
    <name evidence="1" type="ORF">BVRB_4g097160</name>
</gene>
<dbReference type="Gramene" id="KMS97947">
    <property type="protein sequence ID" value="KMS97947"/>
    <property type="gene ID" value="BVRB_4g097160"/>
</dbReference>
<dbReference type="AlphaFoldDB" id="A0A0J8BDA9"/>
<name>A0A0J8BDA9_BETVV</name>
<protein>
    <submittedName>
        <fullName evidence="1">Uncharacterized protein</fullName>
    </submittedName>
</protein>
<evidence type="ECO:0000313" key="1">
    <source>
        <dbReference type="EMBL" id="KMS97947.1"/>
    </source>
</evidence>
<proteinExistence type="predicted"/>